<evidence type="ECO:0000256" key="2">
    <source>
        <dbReference type="SAM" id="Phobius"/>
    </source>
</evidence>
<feature type="compositionally biased region" description="Basic and acidic residues" evidence="1">
    <location>
        <begin position="637"/>
        <end position="651"/>
    </location>
</feature>
<feature type="compositionally biased region" description="Polar residues" evidence="1">
    <location>
        <begin position="968"/>
        <end position="982"/>
    </location>
</feature>
<feature type="compositionally biased region" description="Polar residues" evidence="1">
    <location>
        <begin position="804"/>
        <end position="821"/>
    </location>
</feature>
<feature type="compositionally biased region" description="Gly residues" evidence="1">
    <location>
        <begin position="1463"/>
        <end position="1474"/>
    </location>
</feature>
<feature type="compositionally biased region" description="Polar residues" evidence="1">
    <location>
        <begin position="1418"/>
        <end position="1432"/>
    </location>
</feature>
<feature type="region of interest" description="Disordered" evidence="1">
    <location>
        <begin position="424"/>
        <end position="516"/>
    </location>
</feature>
<dbReference type="EMBL" id="CP042192">
    <property type="protein sequence ID" value="QDS72701.1"/>
    <property type="molecule type" value="Genomic_DNA"/>
</dbReference>
<feature type="compositionally biased region" description="Polar residues" evidence="1">
    <location>
        <begin position="689"/>
        <end position="699"/>
    </location>
</feature>
<evidence type="ECO:0000313" key="3">
    <source>
        <dbReference type="EMBL" id="QDS72701.1"/>
    </source>
</evidence>
<feature type="compositionally biased region" description="Low complexity" evidence="1">
    <location>
        <begin position="1433"/>
        <end position="1448"/>
    </location>
</feature>
<feature type="compositionally biased region" description="Low complexity" evidence="1">
    <location>
        <begin position="745"/>
        <end position="756"/>
    </location>
</feature>
<feature type="compositionally biased region" description="Low complexity" evidence="1">
    <location>
        <begin position="147"/>
        <end position="164"/>
    </location>
</feature>
<proteinExistence type="predicted"/>
<feature type="compositionally biased region" description="Basic residues" evidence="1">
    <location>
        <begin position="627"/>
        <end position="636"/>
    </location>
</feature>
<feature type="region of interest" description="Disordered" evidence="1">
    <location>
        <begin position="194"/>
        <end position="261"/>
    </location>
</feature>
<feature type="compositionally biased region" description="Basic and acidic residues" evidence="1">
    <location>
        <begin position="1057"/>
        <end position="1067"/>
    </location>
</feature>
<keyword evidence="4" id="KW-1185">Reference proteome</keyword>
<feature type="region of interest" description="Disordered" evidence="1">
    <location>
        <begin position="583"/>
        <end position="1261"/>
    </location>
</feature>
<feature type="compositionally biased region" description="Basic and acidic residues" evidence="1">
    <location>
        <begin position="769"/>
        <end position="798"/>
    </location>
</feature>
<feature type="compositionally biased region" description="Polar residues" evidence="1">
    <location>
        <begin position="1074"/>
        <end position="1088"/>
    </location>
</feature>
<feature type="compositionally biased region" description="Acidic residues" evidence="1">
    <location>
        <begin position="1531"/>
        <end position="1545"/>
    </location>
</feature>
<protein>
    <submittedName>
        <fullName evidence="3">Uncharacterized protein</fullName>
    </submittedName>
</protein>
<gene>
    <name evidence="3" type="ORF">FKW77_003327</name>
</gene>
<feature type="region of interest" description="Disordered" evidence="1">
    <location>
        <begin position="1287"/>
        <end position="1315"/>
    </location>
</feature>
<name>A0A517LAN7_9PEZI</name>
<evidence type="ECO:0000256" key="1">
    <source>
        <dbReference type="SAM" id="MobiDB-lite"/>
    </source>
</evidence>
<sequence>MDDFLVGTLVGVSTLALGFTVARSWYPTNPMLSSVIPQTITTTVIGSKTATVTLSPTTIISATPIATSSSFPSSLKSCFHPESSTLQLLRSLAPLVAITSFVLVVVILCLISRLKNCGCGATAPRPTTDINQTDGPYAAYAKDPNRTTTTTTTNGTTTTTTTTTMNTQVVVPKLSIPKAQSHLPIQVPSPVHIQTPVEQEGPPFQPEDPSPPSQGVPESFAATEQPTREPEPAEEQHPVSTARGRDSCSQIPQPEFGRLFGSERLGSSTAQATRDGHPQRTSGRALERAWAALEDAWRVHCPHPFPFPRPHGVSHSSHCSHPIPYTQSYGLGKLDCPQTMPHQNSCRTSPSPQNMHPTSYPNPCASNAASLAPSLFLPFPYSHLYEPVPRTFADRSTVNGNGNTIHFHGASTIRDATAESIRAAAAERTPETQVPAETARAAAVENSSNDPGSAHFPPPATNTGLSRGAQHLFNTSTTSRSKTDESKMSVSPAESQHGIEEDSPRLHESRSTAEPLERVDEQLQRIGQRRVHQGFVPNEGQRTEHLPNSIITQHVARQQERAEGKCPICLPTESMISHTKVEEPITDTARPPNSTSAVAQSPPKTKETLEAISTPPRSPNPDATKQRAARRIARKKEKAEERTAEAIRRETTGTSLSAPGERNVSAGAAEPGVDSDDEGKEIEEAMNRNGPTAVQQFGSMQLVHPFNAPIDFTSSGTASATTNPFSSRARVQQVEVSEESRSKSSSEIPSAIARSPSSPPRLGPYRVTRSTDEQASKKDNGPEKKEIKKGDEAEKHGPQDSFEETTINQSSARPEISTSPRPHTDPTRHGTHQFPSRRWSETDGEDDDLGDINAKFETLKVSDTQQVPEAAANTEVIAQASAHQDGQEAWADLNHDDNGPSSQKQTENPPVDSTTRPTTERSQPQPQPAQIELATGESSQPRISGRINGTAPAFTLQSRSSDSKATEESGQTRQPATVATSLPTDPPIDPPIPPTPPPIQPGPTTVPGAIAFAPSANTAPEETIGPASAPEIQHLSKSKWAVPGYRPRISPPNRSRAAVDARPKEAPEPVPAGTTRQLGESEQPTNKLPTAKPPRFTTPVAPGTEDYRPKWDTSEPPTKTGSATLDGSGSDNSTSLPTLAGPSLQQPAQSQDTTTSVAHDPPTTIAASPSEPLVPQAPQDGQDATVVAPTGDDAVPIQPIATRAPNPLATAFVPSPRSSINNGNPPLPLSGAAPLSQPPQFPNPIDGQSLDTTSGGDKMEVDQIDPAHLGDLDVNPLLRDAPDDIAMDVDRSPLNAPQGPRFEAAAPSQQFPTFPPVREGLYYPPPSQWMYQPHTPPNPVGLLGQHMPFNSYPGQGFHGPSPLSQGYGFQGQPVQTIPSADGTYLVFADNGQPVPGSHRTGGAPLHAPLGPRSMMQGGINQSGRRQSLGASQSPVSNSPRGPNSSRRGATSGPSRGQGRHNNGRGGYQGRGGASGVPEGIEQSVPHNAPTGPRQARPPNVAGLSQAPTGPRQSQRLKKPPATRPGPPNMDGAEEEEENDDQDFIS</sequence>
<accession>A0A517LAN7</accession>
<reference evidence="3 4" key="1">
    <citation type="submission" date="2019-07" db="EMBL/GenBank/DDBJ databases">
        <title>Finished genome of Venturia effusa.</title>
        <authorList>
            <person name="Young C.A."/>
            <person name="Cox M.P."/>
            <person name="Ganley A.R.D."/>
            <person name="David W.J."/>
        </authorList>
    </citation>
    <scope>NUCLEOTIDE SEQUENCE [LARGE SCALE GENOMIC DNA]</scope>
    <source>
        <strain evidence="4">albino</strain>
    </source>
</reference>
<keyword evidence="2" id="KW-0472">Membrane</keyword>
<feature type="compositionally biased region" description="Polar residues" evidence="1">
    <location>
        <begin position="1115"/>
        <end position="1157"/>
    </location>
</feature>
<feature type="region of interest" description="Disordered" evidence="1">
    <location>
        <begin position="1351"/>
        <end position="1375"/>
    </location>
</feature>
<feature type="compositionally biased region" description="Pro residues" evidence="1">
    <location>
        <begin position="203"/>
        <end position="214"/>
    </location>
</feature>
<keyword evidence="2" id="KW-1133">Transmembrane helix</keyword>
<organism evidence="3 4">
    <name type="scientific">Venturia effusa</name>
    <dbReference type="NCBI Taxonomy" id="50376"/>
    <lineage>
        <taxon>Eukaryota</taxon>
        <taxon>Fungi</taxon>
        <taxon>Dikarya</taxon>
        <taxon>Ascomycota</taxon>
        <taxon>Pezizomycotina</taxon>
        <taxon>Dothideomycetes</taxon>
        <taxon>Pleosporomycetidae</taxon>
        <taxon>Venturiales</taxon>
        <taxon>Venturiaceae</taxon>
        <taxon>Venturia</taxon>
    </lineage>
</organism>
<feature type="compositionally biased region" description="Polar residues" evidence="1">
    <location>
        <begin position="591"/>
        <end position="603"/>
    </location>
</feature>
<dbReference type="Proteomes" id="UP000316270">
    <property type="component" value="Chromosome 8"/>
</dbReference>
<feature type="region of interest" description="Disordered" evidence="1">
    <location>
        <begin position="122"/>
        <end position="164"/>
    </location>
</feature>
<feature type="compositionally biased region" description="Pro residues" evidence="1">
    <location>
        <begin position="984"/>
        <end position="1001"/>
    </location>
</feature>
<keyword evidence="2" id="KW-0812">Transmembrane</keyword>
<feature type="region of interest" description="Disordered" evidence="1">
    <location>
        <begin position="1387"/>
        <end position="1545"/>
    </location>
</feature>
<feature type="compositionally biased region" description="Polar residues" evidence="1">
    <location>
        <begin position="899"/>
        <end position="924"/>
    </location>
</feature>
<feature type="compositionally biased region" description="Polar residues" evidence="1">
    <location>
        <begin position="712"/>
        <end position="726"/>
    </location>
</feature>
<feature type="compositionally biased region" description="Basic and acidic residues" evidence="1">
    <location>
        <begin position="497"/>
        <end position="516"/>
    </location>
</feature>
<feature type="transmembrane region" description="Helical" evidence="2">
    <location>
        <begin position="6"/>
        <end position="26"/>
    </location>
</feature>
<feature type="compositionally biased region" description="Basic and acidic residues" evidence="1">
    <location>
        <begin position="226"/>
        <end position="237"/>
    </location>
</feature>
<evidence type="ECO:0000313" key="4">
    <source>
        <dbReference type="Proteomes" id="UP000316270"/>
    </source>
</evidence>
<feature type="transmembrane region" description="Helical" evidence="2">
    <location>
        <begin position="92"/>
        <end position="114"/>
    </location>
</feature>